<keyword evidence="2" id="KW-0813">Transport</keyword>
<keyword evidence="4" id="KW-0067">ATP-binding</keyword>
<sequence length="216" mass="24120">MISLQKITKYYPSKLGDQYIFRDLSFTFPEGRNVAILGSNGAGKSTLFRILAGSEYPNKGKVITNKELSWPVALATGIHPQMTGRENTRFIGRINGVLDLDAYEEKVKSFAELGVKYDLPVKSYSSGMRSRLAFGCCVAIDFDVYLIDEATSVGDQKFRKKAKAALLEKSKTASVIMVSHDMTEIREFCDSAIILHKGELTFYSDLEEALSIYEKL</sequence>
<dbReference type="GO" id="GO:0016887">
    <property type="term" value="F:ATP hydrolysis activity"/>
    <property type="evidence" value="ECO:0007669"/>
    <property type="project" value="InterPro"/>
</dbReference>
<comment type="similarity">
    <text evidence="1">Belongs to the ABC transporter superfamily.</text>
</comment>
<proteinExistence type="inferred from homology"/>
<dbReference type="SMART" id="SM00382">
    <property type="entry name" value="AAA"/>
    <property type="match status" value="1"/>
</dbReference>
<name>A0A0A5JGY8_PHOS4</name>
<evidence type="ECO:0000256" key="4">
    <source>
        <dbReference type="ARBA" id="ARBA00022840"/>
    </source>
</evidence>
<dbReference type="GO" id="GO:0140359">
    <property type="term" value="F:ABC-type transporter activity"/>
    <property type="evidence" value="ECO:0007669"/>
    <property type="project" value="InterPro"/>
</dbReference>
<dbReference type="GO" id="GO:0005524">
    <property type="term" value="F:ATP binding"/>
    <property type="evidence" value="ECO:0007669"/>
    <property type="project" value="UniProtKB-KW"/>
</dbReference>
<accession>A0A0A5JGY8</accession>
<dbReference type="PROSITE" id="PS50893">
    <property type="entry name" value="ABC_TRANSPORTER_2"/>
    <property type="match status" value="1"/>
</dbReference>
<dbReference type="InterPro" id="IPR017871">
    <property type="entry name" value="ABC_transporter-like_CS"/>
</dbReference>
<dbReference type="SUPFAM" id="SSF52540">
    <property type="entry name" value="P-loop containing nucleoside triphosphate hydrolases"/>
    <property type="match status" value="1"/>
</dbReference>
<protein>
    <submittedName>
        <fullName evidence="6">Sugar ABC transporter ATPase</fullName>
    </submittedName>
</protein>
<dbReference type="GO" id="GO:0016020">
    <property type="term" value="C:membrane"/>
    <property type="evidence" value="ECO:0007669"/>
    <property type="project" value="InterPro"/>
</dbReference>
<evidence type="ECO:0000313" key="6">
    <source>
        <dbReference type="EMBL" id="KGY07253.1"/>
    </source>
</evidence>
<organism evidence="6 7">
    <name type="scientific">Photobacterium sp. (strain ATCC 43367)</name>
    <dbReference type="NCBI Taxonomy" id="379097"/>
    <lineage>
        <taxon>Bacteria</taxon>
        <taxon>Pseudomonadati</taxon>
        <taxon>Pseudomonadota</taxon>
        <taxon>Gammaproteobacteria</taxon>
        <taxon>Vibrionales</taxon>
        <taxon>Vibrionaceae</taxon>
        <taxon>Vibrio</taxon>
        <taxon>Vibrio oreintalis group</taxon>
    </lineage>
</organism>
<dbReference type="AlphaFoldDB" id="A0A0A5JGY8"/>
<keyword evidence="3" id="KW-0547">Nucleotide-binding</keyword>
<dbReference type="Gene3D" id="3.40.50.300">
    <property type="entry name" value="P-loop containing nucleotide triphosphate hydrolases"/>
    <property type="match status" value="1"/>
</dbReference>
<dbReference type="Proteomes" id="UP000030451">
    <property type="component" value="Unassembled WGS sequence"/>
</dbReference>
<dbReference type="RefSeq" id="WP_038192669.1">
    <property type="nucleotide sequence ID" value="NZ_JRWP01000050.1"/>
</dbReference>
<dbReference type="InterPro" id="IPR027417">
    <property type="entry name" value="P-loop_NTPase"/>
</dbReference>
<dbReference type="InterPro" id="IPR015860">
    <property type="entry name" value="ABC_transpr_TagH-like"/>
</dbReference>
<dbReference type="InterPro" id="IPR050683">
    <property type="entry name" value="Bact_Polysacc_Export_ATP-bd"/>
</dbReference>
<dbReference type="InterPro" id="IPR003439">
    <property type="entry name" value="ABC_transporter-like_ATP-bd"/>
</dbReference>
<evidence type="ECO:0000313" key="7">
    <source>
        <dbReference type="Proteomes" id="UP000030451"/>
    </source>
</evidence>
<dbReference type="Pfam" id="PF00005">
    <property type="entry name" value="ABC_tran"/>
    <property type="match status" value="1"/>
</dbReference>
<evidence type="ECO:0000259" key="5">
    <source>
        <dbReference type="PROSITE" id="PS50893"/>
    </source>
</evidence>
<dbReference type="InterPro" id="IPR003593">
    <property type="entry name" value="AAA+_ATPase"/>
</dbReference>
<dbReference type="OrthoDB" id="9778870at2"/>
<evidence type="ECO:0000256" key="3">
    <source>
        <dbReference type="ARBA" id="ARBA00022741"/>
    </source>
</evidence>
<comment type="caution">
    <text evidence="6">The sequence shown here is derived from an EMBL/GenBank/DDBJ whole genome shotgun (WGS) entry which is preliminary data.</text>
</comment>
<evidence type="ECO:0000256" key="1">
    <source>
        <dbReference type="ARBA" id="ARBA00005417"/>
    </source>
</evidence>
<dbReference type="EMBL" id="JRWP01000050">
    <property type="protein sequence ID" value="KGY07253.1"/>
    <property type="molecule type" value="Genomic_DNA"/>
</dbReference>
<dbReference type="PROSITE" id="PS00211">
    <property type="entry name" value="ABC_TRANSPORTER_1"/>
    <property type="match status" value="1"/>
</dbReference>
<dbReference type="PANTHER" id="PTHR46743">
    <property type="entry name" value="TEICHOIC ACIDS EXPORT ATP-BINDING PROTEIN TAGH"/>
    <property type="match status" value="1"/>
</dbReference>
<feature type="domain" description="ABC transporter" evidence="5">
    <location>
        <begin position="2"/>
        <end position="216"/>
    </location>
</feature>
<gene>
    <name evidence="6" type="ORF">NM06_17950</name>
</gene>
<dbReference type="CDD" id="cd03220">
    <property type="entry name" value="ABC_KpsT_Wzt"/>
    <property type="match status" value="1"/>
</dbReference>
<evidence type="ECO:0000256" key="2">
    <source>
        <dbReference type="ARBA" id="ARBA00022448"/>
    </source>
</evidence>
<reference evidence="6 7" key="1">
    <citation type="submission" date="2014-10" db="EMBL/GenBank/DDBJ databases">
        <title>Genome sequencing of Vibrio sinaloensis T08.</title>
        <authorList>
            <person name="Chan K.-G."/>
            <person name="Mohamad N.I."/>
        </authorList>
    </citation>
    <scope>NUCLEOTIDE SEQUENCE [LARGE SCALE GENOMIC DNA]</scope>
    <source>
        <strain evidence="6 7">T08</strain>
    </source>
</reference>
<dbReference type="PANTHER" id="PTHR46743:SF2">
    <property type="entry name" value="TEICHOIC ACIDS EXPORT ATP-BINDING PROTEIN TAGH"/>
    <property type="match status" value="1"/>
</dbReference>